<dbReference type="EMBL" id="QHHQ01000002">
    <property type="protein sequence ID" value="RAI01534.1"/>
    <property type="molecule type" value="Genomic_DNA"/>
</dbReference>
<feature type="signal peptide" evidence="2">
    <location>
        <begin position="1"/>
        <end position="22"/>
    </location>
</feature>
<dbReference type="InterPro" id="IPR011992">
    <property type="entry name" value="EF-hand-dom_pair"/>
</dbReference>
<feature type="chain" id="PRO_5032686691" description="EF-hand domain-containing protein" evidence="2">
    <location>
        <begin position="23"/>
        <end position="428"/>
    </location>
</feature>
<dbReference type="Gene3D" id="2.30.30.240">
    <property type="entry name" value="PRC-barrel domain"/>
    <property type="match status" value="1"/>
</dbReference>
<dbReference type="PROSITE" id="PS50222">
    <property type="entry name" value="EF_HAND_2"/>
    <property type="match status" value="1"/>
</dbReference>
<evidence type="ECO:0000256" key="1">
    <source>
        <dbReference type="SAM" id="MobiDB-lite"/>
    </source>
</evidence>
<keyword evidence="2" id="KW-0732">Signal</keyword>
<feature type="compositionally biased region" description="Low complexity" evidence="1">
    <location>
        <begin position="131"/>
        <end position="150"/>
    </location>
</feature>
<proteinExistence type="predicted"/>
<feature type="compositionally biased region" description="Basic and acidic residues" evidence="1">
    <location>
        <begin position="266"/>
        <end position="277"/>
    </location>
</feature>
<feature type="compositionally biased region" description="Low complexity" evidence="1">
    <location>
        <begin position="298"/>
        <end position="315"/>
    </location>
</feature>
<evidence type="ECO:0000259" key="3">
    <source>
        <dbReference type="PROSITE" id="PS50222"/>
    </source>
</evidence>
<comment type="caution">
    <text evidence="4">The sequence shown here is derived from an EMBL/GenBank/DDBJ whole genome shotgun (WGS) entry which is preliminary data.</text>
</comment>
<dbReference type="InterPro" id="IPR027275">
    <property type="entry name" value="PRC-brl_dom"/>
</dbReference>
<feature type="domain" description="EF-hand" evidence="3">
    <location>
        <begin position="69"/>
        <end position="104"/>
    </location>
</feature>
<dbReference type="RefSeq" id="WP_111344434.1">
    <property type="nucleotide sequence ID" value="NZ_QHHQ01000002.1"/>
</dbReference>
<name>A0A8B2NVI2_9HYPH</name>
<protein>
    <recommendedName>
        <fullName evidence="3">EF-hand domain-containing protein</fullName>
    </recommendedName>
</protein>
<dbReference type="Proteomes" id="UP000249590">
    <property type="component" value="Unassembled WGS sequence"/>
</dbReference>
<accession>A0A8B2NVI2</accession>
<dbReference type="InterPro" id="IPR011033">
    <property type="entry name" value="PRC_barrel-like_sf"/>
</dbReference>
<dbReference type="GO" id="GO:0005509">
    <property type="term" value="F:calcium ion binding"/>
    <property type="evidence" value="ECO:0007669"/>
    <property type="project" value="InterPro"/>
</dbReference>
<dbReference type="InterPro" id="IPR002048">
    <property type="entry name" value="EF_hand_dom"/>
</dbReference>
<sequence>MTNKWMLGTALAAVLAASSASAQSDFGDCDIAGMSNEEFLALDENGDTGLSMDEYIDCLDDRGITLSDEAMDDYNTLFAEADRNTDGTLMYPELEVYVARAKPPRAETADETPAQTAEAPAGGDAPEGEAADQPAAPASAAEAATDQGAAGNEQAAAVDRPDPGVEEPAAAPSDTAGQEPAAAPSTDADAADAAPPAGDTAQATATPPREAGTAADRQTAATEAAAAAAAPAGTGPASEEAPQSAEADTPAEEATEAGATDASGEEQARTGEPDRPAEAPAPTDEANAASSESPQPSDADAGAGEGAAAAAGADTASVEDEVATISTVPYQINVSALEGADVMNSAGEEVGEVHAVLLDPATDAPVVIIAVGGVLGIGEKELAFPYGDLTITSSAVVLNTDMSQSDIEAMDEYDADAYQELPETMIVK</sequence>
<feature type="region of interest" description="Disordered" evidence="1">
    <location>
        <begin position="103"/>
        <end position="315"/>
    </location>
</feature>
<dbReference type="AlphaFoldDB" id="A0A8B2NVI2"/>
<evidence type="ECO:0000313" key="5">
    <source>
        <dbReference type="Proteomes" id="UP000249590"/>
    </source>
</evidence>
<reference evidence="4 5" key="1">
    <citation type="submission" date="2018-05" db="EMBL/GenBank/DDBJ databases">
        <title>Acuticoccus sediminis sp. nov., isolated from deep-sea sediment of Indian Ocean.</title>
        <authorList>
            <person name="Liu X."/>
            <person name="Lai Q."/>
            <person name="Du Y."/>
            <person name="Sun F."/>
            <person name="Zhang X."/>
            <person name="Wang S."/>
            <person name="Shao Z."/>
        </authorList>
    </citation>
    <scope>NUCLEOTIDE SEQUENCE [LARGE SCALE GENOMIC DNA]</scope>
    <source>
        <strain evidence="4 5">PTG4-2</strain>
    </source>
</reference>
<feature type="compositionally biased region" description="Low complexity" evidence="1">
    <location>
        <begin position="180"/>
        <end position="208"/>
    </location>
</feature>
<dbReference type="PANTHER" id="PTHR36505:SF1">
    <property type="entry name" value="BLR1072 PROTEIN"/>
    <property type="match status" value="1"/>
</dbReference>
<gene>
    <name evidence="4" type="ORF">DLJ53_08895</name>
</gene>
<dbReference type="SUPFAM" id="SSF47473">
    <property type="entry name" value="EF-hand"/>
    <property type="match status" value="1"/>
</dbReference>
<feature type="compositionally biased region" description="Low complexity" evidence="1">
    <location>
        <begin position="219"/>
        <end position="248"/>
    </location>
</feature>
<dbReference type="Pfam" id="PF05239">
    <property type="entry name" value="PRC"/>
    <property type="match status" value="1"/>
</dbReference>
<dbReference type="Gene3D" id="1.10.238.10">
    <property type="entry name" value="EF-hand"/>
    <property type="match status" value="1"/>
</dbReference>
<organism evidence="4 5">
    <name type="scientific">Acuticoccus sediminis</name>
    <dbReference type="NCBI Taxonomy" id="2184697"/>
    <lineage>
        <taxon>Bacteria</taxon>
        <taxon>Pseudomonadati</taxon>
        <taxon>Pseudomonadota</taxon>
        <taxon>Alphaproteobacteria</taxon>
        <taxon>Hyphomicrobiales</taxon>
        <taxon>Amorphaceae</taxon>
        <taxon>Acuticoccus</taxon>
    </lineage>
</organism>
<dbReference type="PANTHER" id="PTHR36505">
    <property type="entry name" value="BLR1072 PROTEIN"/>
    <property type="match status" value="1"/>
</dbReference>
<evidence type="ECO:0000256" key="2">
    <source>
        <dbReference type="SAM" id="SignalP"/>
    </source>
</evidence>
<dbReference type="SUPFAM" id="SSF50346">
    <property type="entry name" value="PRC-barrel domain"/>
    <property type="match status" value="1"/>
</dbReference>
<keyword evidence="5" id="KW-1185">Reference proteome</keyword>
<evidence type="ECO:0000313" key="4">
    <source>
        <dbReference type="EMBL" id="RAI01534.1"/>
    </source>
</evidence>
<dbReference type="OrthoDB" id="10018602at2"/>